<protein>
    <submittedName>
        <fullName evidence="3">Serine hydrolase</fullName>
    </submittedName>
</protein>
<accession>A0A850DUI8</accession>
<evidence type="ECO:0000313" key="4">
    <source>
        <dbReference type="Proteomes" id="UP000539146"/>
    </source>
</evidence>
<dbReference type="InterPro" id="IPR050789">
    <property type="entry name" value="Diverse_Enzym_Activities"/>
</dbReference>
<dbReference type="PANTHER" id="PTHR43283:SF7">
    <property type="entry name" value="BETA-LACTAMASE-RELATED DOMAIN-CONTAINING PROTEIN"/>
    <property type="match status" value="1"/>
</dbReference>
<dbReference type="SUPFAM" id="SSF56601">
    <property type="entry name" value="beta-lactamase/transpeptidase-like"/>
    <property type="match status" value="1"/>
</dbReference>
<evidence type="ECO:0000313" key="3">
    <source>
        <dbReference type="EMBL" id="NUU28145.1"/>
    </source>
</evidence>
<dbReference type="Gene3D" id="3.40.710.10">
    <property type="entry name" value="DD-peptidase/beta-lactamase superfamily"/>
    <property type="match status" value="1"/>
</dbReference>
<evidence type="ECO:0000259" key="2">
    <source>
        <dbReference type="Pfam" id="PF00144"/>
    </source>
</evidence>
<evidence type="ECO:0000256" key="1">
    <source>
        <dbReference type="SAM" id="MobiDB-lite"/>
    </source>
</evidence>
<gene>
    <name evidence="3" type="ORF">HP467_08480</name>
</gene>
<feature type="region of interest" description="Disordered" evidence="1">
    <location>
        <begin position="439"/>
        <end position="461"/>
    </location>
</feature>
<proteinExistence type="predicted"/>
<comment type="caution">
    <text evidence="3">The sequence shown here is derived from an EMBL/GenBank/DDBJ whole genome shotgun (WGS) entry which is preliminary data.</text>
</comment>
<dbReference type="InterPro" id="IPR001466">
    <property type="entry name" value="Beta-lactam-related"/>
</dbReference>
<reference evidence="3 4" key="1">
    <citation type="submission" date="2020-05" db="EMBL/GenBank/DDBJ databases">
        <title>Genome Sequencing of Type Strains.</title>
        <authorList>
            <person name="Lemaire J.F."/>
            <person name="Inderbitzin P."/>
            <person name="Gregorio O.A."/>
            <person name="Collins S.B."/>
            <person name="Wespe N."/>
            <person name="Knight-Connoni V."/>
        </authorList>
    </citation>
    <scope>NUCLEOTIDE SEQUENCE [LARGE SCALE GENOMIC DNA]</scope>
    <source>
        <strain evidence="3 4">DSM 20512</strain>
    </source>
</reference>
<dbReference type="RefSeq" id="WP_175325912.1">
    <property type="nucleotide sequence ID" value="NZ_BAAAWP010000001.1"/>
</dbReference>
<dbReference type="PANTHER" id="PTHR43283">
    <property type="entry name" value="BETA-LACTAMASE-RELATED"/>
    <property type="match status" value="1"/>
</dbReference>
<dbReference type="InterPro" id="IPR012338">
    <property type="entry name" value="Beta-lactam/transpept-like"/>
</dbReference>
<feature type="domain" description="Beta-lactamase-related" evidence="2">
    <location>
        <begin position="39"/>
        <end position="302"/>
    </location>
</feature>
<dbReference type="AlphaFoldDB" id="A0A850DUI8"/>
<dbReference type="GO" id="GO:0016787">
    <property type="term" value="F:hydrolase activity"/>
    <property type="evidence" value="ECO:0007669"/>
    <property type="project" value="UniProtKB-KW"/>
</dbReference>
<sequence length="461" mass="49335">MTTTFPRSTPSALGIDARGVSAFLDALETTPGVEPHSFQLLRHGQLAAEGWWAPYAPDRVHLLYSLSKSFTAAAVGTAVRAGLVDLDATVLSYFPELDADVTDERSRRIRVRHLLAMASGHREEALERARAADPTNLVRGFLLTPPDEEPGSVFAYNQPCTYTAAAIVRRVTGGSLVDWLRPHVLDPLGIDDLAWKTDETGAELGFSGCYAPTSAVAALGQLYLQRGVWDGQRILDEDWVAAATSAQVANPDEENVDWRQGYGFQFWMARHGFRGDGAYGQFCVVLPEQDVVLAMTGQSTDMQAVLDAAWQHLLPAVGAVDTDAADTDVAADTALEARLASLGLPPVEGVELHDDADGSYAATGVADGVRLARSGDGWRVTVDVDGGTLTCPVGQGTWAVEGPLAASGARRREGVVAVDVRFVESPHRLRLRLDTGTGTATSSWATQPLHDGPLTLRRPAD</sequence>
<dbReference type="Pfam" id="PF00144">
    <property type="entry name" value="Beta-lactamase"/>
    <property type="match status" value="1"/>
</dbReference>
<name>A0A850DUI8_9MICO</name>
<dbReference type="EMBL" id="JABMCG010000099">
    <property type="protein sequence ID" value="NUU28145.1"/>
    <property type="molecule type" value="Genomic_DNA"/>
</dbReference>
<organism evidence="3 4">
    <name type="scientific">Curtobacterium citreum</name>
    <dbReference type="NCBI Taxonomy" id="2036"/>
    <lineage>
        <taxon>Bacteria</taxon>
        <taxon>Bacillati</taxon>
        <taxon>Actinomycetota</taxon>
        <taxon>Actinomycetes</taxon>
        <taxon>Micrococcales</taxon>
        <taxon>Microbacteriaceae</taxon>
        <taxon>Curtobacterium</taxon>
    </lineage>
</organism>
<dbReference type="Proteomes" id="UP000539146">
    <property type="component" value="Unassembled WGS sequence"/>
</dbReference>
<keyword evidence="3" id="KW-0378">Hydrolase</keyword>